<sequence length="89" mass="9528">MSSVLDSATAGLVASVVDRLAALGDVKWSPEREQILSLMLGELRRDEATLAVMTLVLAHVAIVRNADPHVSQDDALNLLRNVVGQLLTP</sequence>
<organism evidence="1 2">
    <name type="scientific">Microbacterium aoyamense</name>
    <dbReference type="NCBI Taxonomy" id="344166"/>
    <lineage>
        <taxon>Bacteria</taxon>
        <taxon>Bacillati</taxon>
        <taxon>Actinomycetota</taxon>
        <taxon>Actinomycetes</taxon>
        <taxon>Micrococcales</taxon>
        <taxon>Microbacteriaceae</taxon>
        <taxon>Microbacterium</taxon>
    </lineage>
</organism>
<protein>
    <recommendedName>
        <fullName evidence="3">MftR C-terminal domain-containing protein</fullName>
    </recommendedName>
</protein>
<name>A0ABN2Q142_9MICO</name>
<evidence type="ECO:0008006" key="3">
    <source>
        <dbReference type="Google" id="ProtNLM"/>
    </source>
</evidence>
<dbReference type="EMBL" id="BAAAOF010000008">
    <property type="protein sequence ID" value="GAA1938201.1"/>
    <property type="molecule type" value="Genomic_DNA"/>
</dbReference>
<comment type="caution">
    <text evidence="1">The sequence shown here is derived from an EMBL/GenBank/DDBJ whole genome shotgun (WGS) entry which is preliminary data.</text>
</comment>
<evidence type="ECO:0000313" key="2">
    <source>
        <dbReference type="Proteomes" id="UP001501343"/>
    </source>
</evidence>
<evidence type="ECO:0000313" key="1">
    <source>
        <dbReference type="EMBL" id="GAA1938201.1"/>
    </source>
</evidence>
<accession>A0ABN2Q142</accession>
<gene>
    <name evidence="1" type="ORF">GCM10009775_32850</name>
</gene>
<dbReference type="RefSeq" id="WP_248152107.1">
    <property type="nucleotide sequence ID" value="NZ_BAAAOF010000008.1"/>
</dbReference>
<reference evidence="1 2" key="1">
    <citation type="journal article" date="2019" name="Int. J. Syst. Evol. Microbiol.">
        <title>The Global Catalogue of Microorganisms (GCM) 10K type strain sequencing project: providing services to taxonomists for standard genome sequencing and annotation.</title>
        <authorList>
            <consortium name="The Broad Institute Genomics Platform"/>
            <consortium name="The Broad Institute Genome Sequencing Center for Infectious Disease"/>
            <person name="Wu L."/>
            <person name="Ma J."/>
        </authorList>
    </citation>
    <scope>NUCLEOTIDE SEQUENCE [LARGE SCALE GENOMIC DNA]</scope>
    <source>
        <strain evidence="1 2">JCM 14900</strain>
    </source>
</reference>
<keyword evidence="2" id="KW-1185">Reference proteome</keyword>
<dbReference type="Proteomes" id="UP001501343">
    <property type="component" value="Unassembled WGS sequence"/>
</dbReference>
<proteinExistence type="predicted"/>